<comment type="caution">
    <text evidence="3">The sequence shown here is derived from an EMBL/GenBank/DDBJ whole genome shotgun (WGS) entry which is preliminary data.</text>
</comment>
<dbReference type="SMART" id="SM00353">
    <property type="entry name" value="HLH"/>
    <property type="match status" value="1"/>
</dbReference>
<sequence length="433" mass="48345">MRQILLRVSKEQDHFLIVPQGLSYSEVTASSLVSAMKCGILPVSHEALLVGEAAYFSYNGDVEGEEDRVELQKSLGPTCKVSALCSAGGVDNLILLDRERQRPHQAGSVGWAGSTFGPMQKCRAGEHEFEALMRTLDNLGYRTGYAYRHPVLQGRSKPRSEVQIPATVTAFSFEEEPVPRSAPRHHAQRQQHEKTRWLNTPNTYLRISQSEGSPGTKTTVNELQNKIKETTRKMMALVSELSMQQANAMKMQQEVQEKEQFLESCHMRLEQGLPPSPEMELEWLRTVRDQQRRNKENEEKARIRNLNSGFSTLKTIVPLIPRDRKPSKVDTLKAATEYIRLLHSVLDQSGGAEQLESGVPTERRDALTCAVPGSSLPPPQPGSVFIRAPGPLTELEGHALLLRSCALPTYIIQIQPDRSLVTPLPADLVVIFI</sequence>
<proteinExistence type="predicted"/>
<name>A0A444UTL2_ACIRT</name>
<evidence type="ECO:0000313" key="3">
    <source>
        <dbReference type="EMBL" id="RXM91498.1"/>
    </source>
</evidence>
<dbReference type="InterPro" id="IPR036638">
    <property type="entry name" value="HLH_DNA-bd_sf"/>
</dbReference>
<dbReference type="EMBL" id="SCEB01008573">
    <property type="protein sequence ID" value="RXM91498.1"/>
    <property type="molecule type" value="Genomic_DNA"/>
</dbReference>
<dbReference type="Proteomes" id="UP000289886">
    <property type="component" value="Unassembled WGS sequence"/>
</dbReference>
<dbReference type="PANTHER" id="PTHR10672">
    <property type="entry name" value="ADDUCIN"/>
    <property type="match status" value="1"/>
</dbReference>
<dbReference type="GO" id="GO:0051016">
    <property type="term" value="P:barbed-end actin filament capping"/>
    <property type="evidence" value="ECO:0007669"/>
    <property type="project" value="TreeGrafter"/>
</dbReference>
<dbReference type="SUPFAM" id="SSF47459">
    <property type="entry name" value="HLH, helix-loop-helix DNA-binding domain"/>
    <property type="match status" value="1"/>
</dbReference>
<dbReference type="Pfam" id="PF00010">
    <property type="entry name" value="HLH"/>
    <property type="match status" value="1"/>
</dbReference>
<dbReference type="GO" id="GO:0046983">
    <property type="term" value="F:protein dimerization activity"/>
    <property type="evidence" value="ECO:0007669"/>
    <property type="project" value="InterPro"/>
</dbReference>
<evidence type="ECO:0000259" key="2">
    <source>
        <dbReference type="PROSITE" id="PS50888"/>
    </source>
</evidence>
<dbReference type="GO" id="GO:0051015">
    <property type="term" value="F:actin filament binding"/>
    <property type="evidence" value="ECO:0007669"/>
    <property type="project" value="TreeGrafter"/>
</dbReference>
<dbReference type="PROSITE" id="PS50888">
    <property type="entry name" value="BHLH"/>
    <property type="match status" value="1"/>
</dbReference>
<protein>
    <submittedName>
        <fullName evidence="3">Beta-adducin</fullName>
    </submittedName>
</protein>
<feature type="domain" description="BHLH" evidence="2">
    <location>
        <begin position="290"/>
        <end position="342"/>
    </location>
</feature>
<keyword evidence="4" id="KW-1185">Reference proteome</keyword>
<accession>A0A444UTL2</accession>
<feature type="region of interest" description="Disordered" evidence="1">
    <location>
        <begin position="175"/>
        <end position="200"/>
    </location>
</feature>
<dbReference type="GO" id="GO:0005856">
    <property type="term" value="C:cytoskeleton"/>
    <property type="evidence" value="ECO:0007669"/>
    <property type="project" value="TreeGrafter"/>
</dbReference>
<evidence type="ECO:0000313" key="4">
    <source>
        <dbReference type="Proteomes" id="UP000289886"/>
    </source>
</evidence>
<dbReference type="GO" id="GO:0005886">
    <property type="term" value="C:plasma membrane"/>
    <property type="evidence" value="ECO:0007669"/>
    <property type="project" value="TreeGrafter"/>
</dbReference>
<dbReference type="Gene3D" id="4.10.280.10">
    <property type="entry name" value="Helix-loop-helix DNA-binding domain"/>
    <property type="match status" value="1"/>
</dbReference>
<reference evidence="3 4" key="1">
    <citation type="submission" date="2019-01" db="EMBL/GenBank/DDBJ databases">
        <title>Draft Genome and Complete Hox-Cluster Characterization of the Sterlet Sturgeon (Acipenser ruthenus).</title>
        <authorList>
            <person name="Wei Q."/>
        </authorList>
    </citation>
    <scope>NUCLEOTIDE SEQUENCE [LARGE SCALE GENOMIC DNA]</scope>
    <source>
        <strain evidence="3">WHYD16114868_AA</strain>
        <tissue evidence="3">Blood</tissue>
    </source>
</reference>
<dbReference type="PANTHER" id="PTHR10672:SF6">
    <property type="entry name" value="BETA-ADDUCIN"/>
    <property type="match status" value="1"/>
</dbReference>
<dbReference type="AlphaFoldDB" id="A0A444UTL2"/>
<dbReference type="InterPro" id="IPR051017">
    <property type="entry name" value="Aldolase-II_Adducin_sf"/>
</dbReference>
<evidence type="ECO:0000256" key="1">
    <source>
        <dbReference type="SAM" id="MobiDB-lite"/>
    </source>
</evidence>
<gene>
    <name evidence="3" type="ORF">EOD39_21116</name>
</gene>
<dbReference type="InterPro" id="IPR011598">
    <property type="entry name" value="bHLH_dom"/>
</dbReference>
<organism evidence="3 4">
    <name type="scientific">Acipenser ruthenus</name>
    <name type="common">Sterlet sturgeon</name>
    <dbReference type="NCBI Taxonomy" id="7906"/>
    <lineage>
        <taxon>Eukaryota</taxon>
        <taxon>Metazoa</taxon>
        <taxon>Chordata</taxon>
        <taxon>Craniata</taxon>
        <taxon>Vertebrata</taxon>
        <taxon>Euteleostomi</taxon>
        <taxon>Actinopterygii</taxon>
        <taxon>Chondrostei</taxon>
        <taxon>Acipenseriformes</taxon>
        <taxon>Acipenseridae</taxon>
        <taxon>Acipenser</taxon>
    </lineage>
</organism>
<dbReference type="GO" id="GO:0014069">
    <property type="term" value="C:postsynaptic density"/>
    <property type="evidence" value="ECO:0007669"/>
    <property type="project" value="TreeGrafter"/>
</dbReference>